<evidence type="ECO:0000313" key="1">
    <source>
        <dbReference type="EMBL" id="GBN08757.1"/>
    </source>
</evidence>
<dbReference type="EMBL" id="BGPR01005289">
    <property type="protein sequence ID" value="GBN08757.1"/>
    <property type="molecule type" value="Genomic_DNA"/>
</dbReference>
<name>A0A4Y2L4P1_ARAVE</name>
<dbReference type="Proteomes" id="UP000499080">
    <property type="component" value="Unassembled WGS sequence"/>
</dbReference>
<protein>
    <submittedName>
        <fullName evidence="1">Uncharacterized protein</fullName>
    </submittedName>
</protein>
<comment type="caution">
    <text evidence="1">The sequence shown here is derived from an EMBL/GenBank/DDBJ whole genome shotgun (WGS) entry which is preliminary data.</text>
</comment>
<reference evidence="1 2" key="1">
    <citation type="journal article" date="2019" name="Sci. Rep.">
        <title>Orb-weaving spider Araneus ventricosus genome elucidates the spidroin gene catalogue.</title>
        <authorList>
            <person name="Kono N."/>
            <person name="Nakamura H."/>
            <person name="Ohtoshi R."/>
            <person name="Moran D.A.P."/>
            <person name="Shinohara A."/>
            <person name="Yoshida Y."/>
            <person name="Fujiwara M."/>
            <person name="Mori M."/>
            <person name="Tomita M."/>
            <person name="Arakawa K."/>
        </authorList>
    </citation>
    <scope>NUCLEOTIDE SEQUENCE [LARGE SCALE GENOMIC DNA]</scope>
</reference>
<organism evidence="1 2">
    <name type="scientific">Araneus ventricosus</name>
    <name type="common">Orbweaver spider</name>
    <name type="synonym">Epeira ventricosa</name>
    <dbReference type="NCBI Taxonomy" id="182803"/>
    <lineage>
        <taxon>Eukaryota</taxon>
        <taxon>Metazoa</taxon>
        <taxon>Ecdysozoa</taxon>
        <taxon>Arthropoda</taxon>
        <taxon>Chelicerata</taxon>
        <taxon>Arachnida</taxon>
        <taxon>Araneae</taxon>
        <taxon>Araneomorphae</taxon>
        <taxon>Entelegynae</taxon>
        <taxon>Araneoidea</taxon>
        <taxon>Araneidae</taxon>
        <taxon>Araneus</taxon>
    </lineage>
</organism>
<dbReference type="AlphaFoldDB" id="A0A4Y2L4P1"/>
<evidence type="ECO:0000313" key="2">
    <source>
        <dbReference type="Proteomes" id="UP000499080"/>
    </source>
</evidence>
<accession>A0A4Y2L4P1</accession>
<proteinExistence type="predicted"/>
<keyword evidence="2" id="KW-1185">Reference proteome</keyword>
<sequence>MIIIPLVKGYGMTSVYAGSCSVYSGWALNQHYSKTGRPICALSANYSERTCWLLEIQHQAKHTCLPIVPECRPRKAAYPHILELKPDFYFMPCIDIQKSFCPTEVVSLPPFS</sequence>
<gene>
    <name evidence="1" type="ORF">AVEN_9919_1</name>
</gene>